<feature type="signal peptide" evidence="7">
    <location>
        <begin position="1"/>
        <end position="20"/>
    </location>
</feature>
<keyword evidence="2 6" id="KW-0812">Transmembrane</keyword>
<evidence type="ECO:0000259" key="8">
    <source>
        <dbReference type="Pfam" id="PF01094"/>
    </source>
</evidence>
<evidence type="ECO:0000256" key="1">
    <source>
        <dbReference type="ARBA" id="ARBA00004370"/>
    </source>
</evidence>
<dbReference type="Gene3D" id="3.40.50.2300">
    <property type="match status" value="2"/>
</dbReference>
<evidence type="ECO:0000313" key="10">
    <source>
        <dbReference type="Proteomes" id="UP000494165"/>
    </source>
</evidence>
<reference evidence="9 10" key="1">
    <citation type="submission" date="2020-04" db="EMBL/GenBank/DDBJ databases">
        <authorList>
            <person name="Alioto T."/>
            <person name="Alioto T."/>
            <person name="Gomez Garrido J."/>
        </authorList>
    </citation>
    <scope>NUCLEOTIDE SEQUENCE [LARGE SCALE GENOMIC DNA]</scope>
</reference>
<evidence type="ECO:0000256" key="6">
    <source>
        <dbReference type="SAM" id="Phobius"/>
    </source>
</evidence>
<evidence type="ECO:0000256" key="4">
    <source>
        <dbReference type="ARBA" id="ARBA00023136"/>
    </source>
</evidence>
<feature type="compositionally biased region" description="Polar residues" evidence="5">
    <location>
        <begin position="574"/>
        <end position="584"/>
    </location>
</feature>
<dbReference type="SUPFAM" id="SSF53822">
    <property type="entry name" value="Periplasmic binding protein-like I"/>
    <property type="match status" value="1"/>
</dbReference>
<comment type="caution">
    <text evidence="9">The sequence shown here is derived from an EMBL/GenBank/DDBJ whole genome shotgun (WGS) entry which is preliminary data.</text>
</comment>
<accession>A0A8S1C191</accession>
<keyword evidence="4 6" id="KW-0472">Membrane</keyword>
<evidence type="ECO:0000256" key="2">
    <source>
        <dbReference type="ARBA" id="ARBA00022692"/>
    </source>
</evidence>
<feature type="transmembrane region" description="Helical" evidence="6">
    <location>
        <begin position="517"/>
        <end position="543"/>
    </location>
</feature>
<keyword evidence="7" id="KW-0732">Signal</keyword>
<feature type="region of interest" description="Disordered" evidence="5">
    <location>
        <begin position="549"/>
        <end position="584"/>
    </location>
</feature>
<dbReference type="InterPro" id="IPR028082">
    <property type="entry name" value="Peripla_BP_I"/>
</dbReference>
<feature type="chain" id="PRO_5035803414" description="Receptor ligand binding region domain-containing protein" evidence="7">
    <location>
        <begin position="21"/>
        <end position="584"/>
    </location>
</feature>
<dbReference type="EMBL" id="CADEPI010000006">
    <property type="protein sequence ID" value="CAB3361695.1"/>
    <property type="molecule type" value="Genomic_DNA"/>
</dbReference>
<dbReference type="Proteomes" id="UP000494165">
    <property type="component" value="Unassembled WGS sequence"/>
</dbReference>
<dbReference type="InterPro" id="IPR001828">
    <property type="entry name" value="ANF_lig-bd_rcpt"/>
</dbReference>
<protein>
    <recommendedName>
        <fullName evidence="8">Receptor ligand binding region domain-containing protein</fullName>
    </recommendedName>
</protein>
<evidence type="ECO:0000256" key="3">
    <source>
        <dbReference type="ARBA" id="ARBA00022989"/>
    </source>
</evidence>
<evidence type="ECO:0000256" key="7">
    <source>
        <dbReference type="SAM" id="SignalP"/>
    </source>
</evidence>
<feature type="domain" description="Receptor ligand binding region" evidence="8">
    <location>
        <begin position="75"/>
        <end position="364"/>
    </location>
</feature>
<dbReference type="OrthoDB" id="6586065at2759"/>
<dbReference type="GO" id="GO:0016020">
    <property type="term" value="C:membrane"/>
    <property type="evidence" value="ECO:0007669"/>
    <property type="project" value="UniProtKB-SubCell"/>
</dbReference>
<sequence>MAVRVVILLLAAALGGLASASICPIEEDVGSVEAVVVALVDLHTGRDCDRLSLPALQKIAAAKQSALRHSQDVPISLGVHVMDTCGDKKKAVKLAFKSMVYSDKSICKNPPMLLGYLGPDEVEIFDAVNSVTGVYKYIHVNPVAMLDINNPYFVSRLEQPQIVKALTSSLRHLHWSHFTLLHSEDVESSLLASSLSSTPGLCVPSVRQLQMASLPTALDGVPTRGVLVVGTPDHLLQVLQANARLDVPHVLLLVTLDAGLLPPLALMDSLPDTAAVLQLAPDRPIDKLQYHLEKSELWDEYLHQQRCNFSLCSNTAPEVPELAATVQDVAAVATADALASFARALRVAHRVKCLSAHGTCAELEATLPDEWRSRVGAQLGAQTQMLAHFEVFLKNPFSSGLHRVTNFSSLNFPDSRGDECHHEAGVIDVPKKVTRRVTATTTTPVPHILIEDTDYHSPEQKGIHNTNNNNEERPKKVLISPEEDDSYDYVEQYEIKHPSKGKGWTFLNMHELSSTEFYTIMAGFACIVGIVLCSLIYCVASIFRVKDGNNENRRNNRRNNNNRDRNRGNRNQRAGSIQSGQSSV</sequence>
<comment type="subcellular location">
    <subcellularLocation>
        <location evidence="1">Membrane</location>
    </subcellularLocation>
</comment>
<organism evidence="9 10">
    <name type="scientific">Cloeon dipterum</name>
    <dbReference type="NCBI Taxonomy" id="197152"/>
    <lineage>
        <taxon>Eukaryota</taxon>
        <taxon>Metazoa</taxon>
        <taxon>Ecdysozoa</taxon>
        <taxon>Arthropoda</taxon>
        <taxon>Hexapoda</taxon>
        <taxon>Insecta</taxon>
        <taxon>Pterygota</taxon>
        <taxon>Palaeoptera</taxon>
        <taxon>Ephemeroptera</taxon>
        <taxon>Pisciforma</taxon>
        <taxon>Baetidae</taxon>
        <taxon>Cloeon</taxon>
    </lineage>
</organism>
<dbReference type="AlphaFoldDB" id="A0A8S1C191"/>
<keyword evidence="3 6" id="KW-1133">Transmembrane helix</keyword>
<evidence type="ECO:0000256" key="5">
    <source>
        <dbReference type="SAM" id="MobiDB-lite"/>
    </source>
</evidence>
<gene>
    <name evidence="9" type="ORF">CLODIP_2_CD15847</name>
</gene>
<dbReference type="Pfam" id="PF01094">
    <property type="entry name" value="ANF_receptor"/>
    <property type="match status" value="1"/>
</dbReference>
<proteinExistence type="predicted"/>
<evidence type="ECO:0000313" key="9">
    <source>
        <dbReference type="EMBL" id="CAB3361695.1"/>
    </source>
</evidence>
<name>A0A8S1C191_9INSE</name>
<keyword evidence="10" id="KW-1185">Reference proteome</keyword>